<dbReference type="Proteomes" id="UP000253083">
    <property type="component" value="Unassembled WGS sequence"/>
</dbReference>
<dbReference type="PANTHER" id="PTHR34094">
    <property type="match status" value="1"/>
</dbReference>
<proteinExistence type="predicted"/>
<sequence length="260" mass="26934">MTKKLPFLVGGAVIGLLALGISQAKPSQTERTYKVNSGGTLYLDSDSGSVEVESHDRDSIEVRVEKKGANADDFKITISQIGDDIMIAGEKNGGGFFGYNLSVRYEIKVPKRYNVELDTGGGSIEITDLEGTVAARTSGGSIELGKIVGDVDVKTSGGSISIDDVAGNLNAHTSGGSIKAKISKQPTENSRLTTSGGSVTAYLAEDIAVDITASTSGGRVTSDFDVDGKVKKTSIRGKINGGGPTLTLKTSGGSVRIKEL</sequence>
<organism evidence="2 3">
    <name type="scientific">Arenicella xantha</name>
    <dbReference type="NCBI Taxonomy" id="644221"/>
    <lineage>
        <taxon>Bacteria</taxon>
        <taxon>Pseudomonadati</taxon>
        <taxon>Pseudomonadota</taxon>
        <taxon>Gammaproteobacteria</taxon>
        <taxon>Arenicellales</taxon>
        <taxon>Arenicellaceae</taxon>
        <taxon>Arenicella</taxon>
    </lineage>
</organism>
<dbReference type="PANTHER" id="PTHR34094:SF1">
    <property type="entry name" value="PROTEIN FAM185A"/>
    <property type="match status" value="1"/>
</dbReference>
<dbReference type="OrthoDB" id="187423at2"/>
<evidence type="ECO:0000256" key="1">
    <source>
        <dbReference type="SAM" id="SignalP"/>
    </source>
</evidence>
<name>A0A395JIU1_9GAMM</name>
<keyword evidence="3" id="KW-1185">Reference proteome</keyword>
<evidence type="ECO:0000313" key="3">
    <source>
        <dbReference type="Proteomes" id="UP000253083"/>
    </source>
</evidence>
<dbReference type="AlphaFoldDB" id="A0A395JIU1"/>
<evidence type="ECO:0000313" key="2">
    <source>
        <dbReference type="EMBL" id="RBP48857.1"/>
    </source>
</evidence>
<evidence type="ECO:0008006" key="4">
    <source>
        <dbReference type="Google" id="ProtNLM"/>
    </source>
</evidence>
<keyword evidence="1" id="KW-0732">Signal</keyword>
<dbReference type="EMBL" id="QNRT01000005">
    <property type="protein sequence ID" value="RBP48857.1"/>
    <property type="molecule type" value="Genomic_DNA"/>
</dbReference>
<dbReference type="InParanoid" id="A0A395JIU1"/>
<reference evidence="2 3" key="1">
    <citation type="submission" date="2018-06" db="EMBL/GenBank/DDBJ databases">
        <title>Genomic Encyclopedia of Type Strains, Phase IV (KMG-IV): sequencing the most valuable type-strain genomes for metagenomic binning, comparative biology and taxonomic classification.</title>
        <authorList>
            <person name="Goeker M."/>
        </authorList>
    </citation>
    <scope>NUCLEOTIDE SEQUENCE [LARGE SCALE GENOMIC DNA]</scope>
    <source>
        <strain evidence="2 3">DSM 24032</strain>
    </source>
</reference>
<protein>
    <recommendedName>
        <fullName evidence="4">Adhesin</fullName>
    </recommendedName>
</protein>
<comment type="caution">
    <text evidence="2">The sequence shown here is derived from an EMBL/GenBank/DDBJ whole genome shotgun (WGS) entry which is preliminary data.</text>
</comment>
<feature type="signal peptide" evidence="1">
    <location>
        <begin position="1"/>
        <end position="24"/>
    </location>
</feature>
<accession>A0A395JIU1</accession>
<gene>
    <name evidence="2" type="ORF">DFR28_105196</name>
</gene>
<dbReference type="RefSeq" id="WP_113955449.1">
    <property type="nucleotide sequence ID" value="NZ_QNRT01000005.1"/>
</dbReference>
<feature type="chain" id="PRO_5017189319" description="Adhesin" evidence="1">
    <location>
        <begin position="25"/>
        <end position="260"/>
    </location>
</feature>